<organism evidence="2 3">
    <name type="scientific">Dimorphilus gyrociliatus</name>
    <dbReference type="NCBI Taxonomy" id="2664684"/>
    <lineage>
        <taxon>Eukaryota</taxon>
        <taxon>Metazoa</taxon>
        <taxon>Spiralia</taxon>
        <taxon>Lophotrochozoa</taxon>
        <taxon>Annelida</taxon>
        <taxon>Polychaeta</taxon>
        <taxon>Polychaeta incertae sedis</taxon>
        <taxon>Dinophilidae</taxon>
        <taxon>Dimorphilus</taxon>
    </lineage>
</organism>
<proteinExistence type="predicted"/>
<keyword evidence="3" id="KW-1185">Reference proteome</keyword>
<dbReference type="EMBL" id="CAJFCJ010000006">
    <property type="protein sequence ID" value="CAD5116409.1"/>
    <property type="molecule type" value="Genomic_DNA"/>
</dbReference>
<reference evidence="2 3" key="1">
    <citation type="submission" date="2020-08" db="EMBL/GenBank/DDBJ databases">
        <authorList>
            <person name="Hejnol A."/>
        </authorList>
    </citation>
    <scope>NUCLEOTIDE SEQUENCE [LARGE SCALE GENOMIC DNA]</scope>
</reference>
<feature type="transmembrane region" description="Helical" evidence="1">
    <location>
        <begin position="118"/>
        <end position="142"/>
    </location>
</feature>
<feature type="transmembrane region" description="Helical" evidence="1">
    <location>
        <begin position="82"/>
        <end position="106"/>
    </location>
</feature>
<feature type="transmembrane region" description="Helical" evidence="1">
    <location>
        <begin position="251"/>
        <end position="270"/>
    </location>
</feature>
<dbReference type="AlphaFoldDB" id="A0A7I8VPB7"/>
<evidence type="ECO:0000313" key="3">
    <source>
        <dbReference type="Proteomes" id="UP000549394"/>
    </source>
</evidence>
<feature type="transmembrane region" description="Helical" evidence="1">
    <location>
        <begin position="20"/>
        <end position="37"/>
    </location>
</feature>
<feature type="transmembrane region" description="Helical" evidence="1">
    <location>
        <begin position="217"/>
        <end position="239"/>
    </location>
</feature>
<keyword evidence="1" id="KW-0472">Membrane</keyword>
<name>A0A7I8VPB7_9ANNE</name>
<dbReference type="OrthoDB" id="72976at2759"/>
<protein>
    <submittedName>
        <fullName evidence="2">DgyrCDS5300</fullName>
    </submittedName>
</protein>
<keyword evidence="1" id="KW-0812">Transmembrane</keyword>
<feature type="transmembrane region" description="Helical" evidence="1">
    <location>
        <begin position="176"/>
        <end position="205"/>
    </location>
</feature>
<feature type="transmembrane region" description="Helical" evidence="1">
    <location>
        <begin position="44"/>
        <end position="70"/>
    </location>
</feature>
<dbReference type="Pfam" id="PF10269">
    <property type="entry name" value="Tmemb_185A"/>
    <property type="match status" value="1"/>
</dbReference>
<keyword evidence="1" id="KW-1133">Transmembrane helix</keyword>
<sequence length="353" mass="40890">MPLEFNVRGIFKDFNPSKFVVYGCLLVFCLLLALKFDNSVEWSYWIVFLPLWIWKALVIVGCISGTMIWWRNPSYRLENGAYTHYKAMIVSTGLHLLLLMFELLMCDKLENAEYRKQLYWMLIFIPLVFLSLISFAVCFWSIKVDRNFELELFCSVNVLQFIFIALKLDNFIKWKWVLVFIPLWLVMSVALIGVLYAIILAIILVKSSDIVPEQRRGNLFIAIGYTCMVIPLLVFQILLTNKEDGLENHTYLAVTLPLLISFFTLMIMSFESRSSNFWWFGLRKDFCSWLLGICPLLQEYGNISYKLPPEAPIIDASQNSNRQEKGSCAHIKIKSIDESPKPVVPIISIDAPD</sequence>
<dbReference type="PANTHER" id="PTHR13568">
    <property type="entry name" value="FAM11A, B PROTEIN"/>
    <property type="match status" value="1"/>
</dbReference>
<comment type="caution">
    <text evidence="2">The sequence shown here is derived from an EMBL/GenBank/DDBJ whole genome shotgun (WGS) entry which is preliminary data.</text>
</comment>
<evidence type="ECO:0000313" key="2">
    <source>
        <dbReference type="EMBL" id="CAD5116409.1"/>
    </source>
</evidence>
<dbReference type="Proteomes" id="UP000549394">
    <property type="component" value="Unassembled WGS sequence"/>
</dbReference>
<dbReference type="InterPro" id="IPR019396">
    <property type="entry name" value="TM_Fragile-X-F-assoc"/>
</dbReference>
<gene>
    <name evidence="2" type="ORF">DGYR_LOCUS5046</name>
</gene>
<evidence type="ECO:0000256" key="1">
    <source>
        <dbReference type="SAM" id="Phobius"/>
    </source>
</evidence>
<dbReference type="PANTHER" id="PTHR13568:SF6">
    <property type="entry name" value="TRANSMEMBRANE PROTEIN 185A"/>
    <property type="match status" value="1"/>
</dbReference>
<accession>A0A7I8VPB7</accession>